<dbReference type="GO" id="GO:0050043">
    <property type="term" value="F:lactate racemase activity"/>
    <property type="evidence" value="ECO:0007669"/>
    <property type="project" value="InterPro"/>
</dbReference>
<dbReference type="OrthoDB" id="9788398at2"/>
<dbReference type="Proteomes" id="UP000184088">
    <property type="component" value="Unassembled WGS sequence"/>
</dbReference>
<evidence type="ECO:0000259" key="1">
    <source>
        <dbReference type="Pfam" id="PF09861"/>
    </source>
</evidence>
<organism evidence="2 3">
    <name type="scientific">Caldanaerobius fijiensis DSM 17918</name>
    <dbReference type="NCBI Taxonomy" id="1121256"/>
    <lineage>
        <taxon>Bacteria</taxon>
        <taxon>Bacillati</taxon>
        <taxon>Bacillota</taxon>
        <taxon>Clostridia</taxon>
        <taxon>Thermoanaerobacterales</taxon>
        <taxon>Thermoanaerobacteraceae</taxon>
        <taxon>Caldanaerobius</taxon>
    </lineage>
</organism>
<dbReference type="Pfam" id="PF09861">
    <property type="entry name" value="Lar_N"/>
    <property type="match status" value="1"/>
</dbReference>
<gene>
    <name evidence="2" type="ORF">SAMN02746089_00345</name>
</gene>
<dbReference type="Gene3D" id="3.40.50.11440">
    <property type="match status" value="1"/>
</dbReference>
<feature type="domain" description="LarA-like N-terminal" evidence="1">
    <location>
        <begin position="31"/>
        <end position="190"/>
    </location>
</feature>
<dbReference type="RefSeq" id="WP_073341370.1">
    <property type="nucleotide sequence ID" value="NZ_FQVH01000002.1"/>
</dbReference>
<dbReference type="AlphaFoldDB" id="A0A1M4U0B7"/>
<name>A0A1M4U0B7_9THEO</name>
<proteinExistence type="predicted"/>
<keyword evidence="3" id="KW-1185">Reference proteome</keyword>
<dbReference type="STRING" id="1121256.SAMN02746089_00345"/>
<evidence type="ECO:0000313" key="3">
    <source>
        <dbReference type="Proteomes" id="UP000184088"/>
    </source>
</evidence>
<sequence>MSGVIEELLSDIPIPKMVKIRQIFEQPRIDDVEKACVEKLQNSGLIERIKPGQSVAVAVGSRGIKNIALIVRTVINEIKKKGASPFIVPAMGSHGGATAEGQRAVLEGLGVTEEYVGAPIKSSMEVVQLGKTDDGLPVYFDKIASSADAIVIINRIKPHTAFRGRIESGLMKMITIGLGKQKGAEICHAMGFGYMAKNVPQIARFALKKMPIVFGVGIVENAYDETARIEVLHPEEMEDKEAELLMWAKQHMGKILLDKFDILVIDEIGKDISGDGMDPNVTGRYPTPYASGGPDVQRIVVLSLTEKSHGNANGVGTADFTTRRLFEKMRFDQTYPNALTSTVVGPVKVPMVLDTDKLAIQAAIKTLNSVAEYGPTIVRIKNTLSLEEIMISENLIPMVQGRKDIKILTEPFDLRFDDKGTIEPFL</sequence>
<reference evidence="2 3" key="1">
    <citation type="submission" date="2016-11" db="EMBL/GenBank/DDBJ databases">
        <authorList>
            <person name="Jaros S."/>
            <person name="Januszkiewicz K."/>
            <person name="Wedrychowicz H."/>
        </authorList>
    </citation>
    <scope>NUCLEOTIDE SEQUENCE [LARGE SCALE GENOMIC DNA]</scope>
    <source>
        <strain evidence="2 3">DSM 17918</strain>
    </source>
</reference>
<protein>
    <recommendedName>
        <fullName evidence="1">LarA-like N-terminal domain-containing protein</fullName>
    </recommendedName>
</protein>
<dbReference type="EMBL" id="FQVH01000002">
    <property type="protein sequence ID" value="SHE50149.1"/>
    <property type="molecule type" value="Genomic_DNA"/>
</dbReference>
<dbReference type="InterPro" id="IPR018657">
    <property type="entry name" value="LarA-like_N"/>
</dbReference>
<accession>A0A1M4U0B7</accession>
<evidence type="ECO:0000313" key="2">
    <source>
        <dbReference type="EMBL" id="SHE50149.1"/>
    </source>
</evidence>